<dbReference type="PANTHER" id="PTHR14983">
    <property type="entry name" value="CILIOGENESIS AND PLANAR POLARITY EFFECTOR 2"/>
    <property type="match status" value="1"/>
</dbReference>
<sequence length="261" mass="29517">MLLKPGSLIAADWHLSADSREHLTSILRRNKRKMFGLLERPVLPPKALTDTACYKIFLSGKSGVGKTATVAKLAGSEISSTHYETPGIQTRIVYWPGKLKETGRVIMFSFQFWDCGEAALKKFDHILPACKDKVDAILFLFSFTDRSSFDDLPNQMSRIVDNSDKITKIIIGTKFDQYMHTDVTERDLREFQQTWHLPIFRMKNVNGPWLSDGKTLDGKAGLLEVAHILNGLAEHLWYQDQVTAGLVPPPHHSHEQRVSPC</sequence>
<evidence type="ECO:0000256" key="12">
    <source>
        <dbReference type="ARBA" id="ARBA00023212"/>
    </source>
</evidence>
<keyword evidence="11" id="KW-0342">GTP-binding</keyword>
<dbReference type="InterPro" id="IPR039677">
    <property type="entry name" value="RSG1"/>
</dbReference>
<keyword evidence="12" id="KW-0206">Cytoskeleton</keyword>
<evidence type="ECO:0000256" key="5">
    <source>
        <dbReference type="ARBA" id="ARBA00022483"/>
    </source>
</evidence>
<keyword evidence="10" id="KW-0969">Cilium</keyword>
<name>V9KVS6_CALMI</name>
<evidence type="ECO:0000256" key="7">
    <source>
        <dbReference type="ARBA" id="ARBA00022741"/>
    </source>
</evidence>
<keyword evidence="6" id="KW-0963">Cytoplasm</keyword>
<proteinExistence type="evidence at transcript level"/>
<keyword evidence="7" id="KW-0547">Nucleotide-binding</keyword>
<dbReference type="GO" id="GO:0015031">
    <property type="term" value="P:protein transport"/>
    <property type="evidence" value="ECO:0007669"/>
    <property type="project" value="UniProtKB-KW"/>
</dbReference>
<evidence type="ECO:0000256" key="10">
    <source>
        <dbReference type="ARBA" id="ARBA00023069"/>
    </source>
</evidence>
<reference evidence="15" key="1">
    <citation type="journal article" date="2014" name="Nature">
        <title>Elephant shark genome provides unique insights into gnathostome evolution.</title>
        <authorList>
            <consortium name="International Elephant Shark Genome Sequencing Consortium"/>
            <person name="Venkatesh B."/>
            <person name="Lee A.P."/>
            <person name="Ravi V."/>
            <person name="Maurya A.K."/>
            <person name="Lian M.M."/>
            <person name="Swann J.B."/>
            <person name="Ohta Y."/>
            <person name="Flajnik M.F."/>
            <person name="Sutoh Y."/>
            <person name="Kasahara M."/>
            <person name="Hoon S."/>
            <person name="Gangu V."/>
            <person name="Roy S.W."/>
            <person name="Irimia M."/>
            <person name="Korzh V."/>
            <person name="Kondrychyn I."/>
            <person name="Lim Z.W."/>
            <person name="Tay B.H."/>
            <person name="Tohari S."/>
            <person name="Kong K.W."/>
            <person name="Ho S."/>
            <person name="Lorente-Galdos B."/>
            <person name="Quilez J."/>
            <person name="Marques-Bonet T."/>
            <person name="Raney B.J."/>
            <person name="Ingham P.W."/>
            <person name="Tay A."/>
            <person name="Hillier L.W."/>
            <person name="Minx P."/>
            <person name="Boehm T."/>
            <person name="Wilson R.K."/>
            <person name="Brenner S."/>
            <person name="Warren W.C."/>
        </authorList>
    </citation>
    <scope>NUCLEOTIDE SEQUENCE</scope>
    <source>
        <tissue evidence="15">Ovary</tissue>
    </source>
</reference>
<dbReference type="InterPro" id="IPR027417">
    <property type="entry name" value="P-loop_NTPase"/>
</dbReference>
<dbReference type="SUPFAM" id="SSF52540">
    <property type="entry name" value="P-loop containing nucleoside triphosphate hydrolases"/>
    <property type="match status" value="1"/>
</dbReference>
<dbReference type="GO" id="GO:0005525">
    <property type="term" value="F:GTP binding"/>
    <property type="evidence" value="ECO:0007669"/>
    <property type="project" value="UniProtKB-KW"/>
</dbReference>
<evidence type="ECO:0000256" key="8">
    <source>
        <dbReference type="ARBA" id="ARBA00022794"/>
    </source>
</evidence>
<protein>
    <recommendedName>
        <fullName evidence="3">Ciliogenesis and planar polarity effector 2</fullName>
    </recommendedName>
    <alternativeName>
        <fullName evidence="14">REM2- and Rab-like small GTPase 1</fullName>
    </alternativeName>
</protein>
<evidence type="ECO:0000256" key="11">
    <source>
        <dbReference type="ARBA" id="ARBA00023134"/>
    </source>
</evidence>
<evidence type="ECO:0000256" key="6">
    <source>
        <dbReference type="ARBA" id="ARBA00022490"/>
    </source>
</evidence>
<dbReference type="GO" id="GO:0030030">
    <property type="term" value="P:cell projection organization"/>
    <property type="evidence" value="ECO:0007669"/>
    <property type="project" value="UniProtKB-KW"/>
</dbReference>
<dbReference type="EMBL" id="JW870273">
    <property type="protein sequence ID" value="AFP02791.1"/>
    <property type="molecule type" value="mRNA"/>
</dbReference>
<dbReference type="InterPro" id="IPR001806">
    <property type="entry name" value="Small_GTPase"/>
</dbReference>
<dbReference type="SMART" id="SM00175">
    <property type="entry name" value="RAB"/>
    <property type="match status" value="1"/>
</dbReference>
<evidence type="ECO:0000256" key="1">
    <source>
        <dbReference type="ARBA" id="ARBA00004120"/>
    </source>
</evidence>
<evidence type="ECO:0000256" key="14">
    <source>
        <dbReference type="ARBA" id="ARBA00030243"/>
    </source>
</evidence>
<evidence type="ECO:0000256" key="9">
    <source>
        <dbReference type="ARBA" id="ARBA00022927"/>
    </source>
</evidence>
<evidence type="ECO:0000256" key="4">
    <source>
        <dbReference type="ARBA" id="ARBA00022448"/>
    </source>
</evidence>
<dbReference type="PANTHER" id="PTHR14983:SF1">
    <property type="entry name" value="CILIOGENESIS AND PLANAR POLARITY EFFECTOR 2"/>
    <property type="match status" value="1"/>
</dbReference>
<dbReference type="Pfam" id="PF00071">
    <property type="entry name" value="Ras"/>
    <property type="match status" value="1"/>
</dbReference>
<dbReference type="PRINTS" id="PR00449">
    <property type="entry name" value="RASTRNSFRMNG"/>
</dbReference>
<keyword evidence="9" id="KW-0653">Protein transport</keyword>
<organism evidence="15">
    <name type="scientific">Callorhinchus milii</name>
    <name type="common">Ghost shark</name>
    <dbReference type="NCBI Taxonomy" id="7868"/>
    <lineage>
        <taxon>Eukaryota</taxon>
        <taxon>Metazoa</taxon>
        <taxon>Chordata</taxon>
        <taxon>Craniata</taxon>
        <taxon>Vertebrata</taxon>
        <taxon>Chondrichthyes</taxon>
        <taxon>Holocephali</taxon>
        <taxon>Chimaeriformes</taxon>
        <taxon>Callorhinchidae</taxon>
        <taxon>Callorhinchus</taxon>
    </lineage>
</organism>
<comment type="similarity">
    <text evidence="2">Belongs to the small GTPase superfamily. Rab family.</text>
</comment>
<dbReference type="GO" id="GO:0006887">
    <property type="term" value="P:exocytosis"/>
    <property type="evidence" value="ECO:0007669"/>
    <property type="project" value="UniProtKB-KW"/>
</dbReference>
<evidence type="ECO:0000256" key="13">
    <source>
        <dbReference type="ARBA" id="ARBA00023273"/>
    </source>
</evidence>
<evidence type="ECO:0000313" key="15">
    <source>
        <dbReference type="EMBL" id="AFP02791.1"/>
    </source>
</evidence>
<evidence type="ECO:0000256" key="2">
    <source>
        <dbReference type="ARBA" id="ARBA00006270"/>
    </source>
</evidence>
<keyword evidence="4" id="KW-0813">Transport</keyword>
<keyword evidence="5" id="KW-0268">Exocytosis</keyword>
<dbReference type="AlphaFoldDB" id="V9KVS6"/>
<dbReference type="GO" id="GO:0003924">
    <property type="term" value="F:GTPase activity"/>
    <property type="evidence" value="ECO:0007669"/>
    <property type="project" value="InterPro"/>
</dbReference>
<keyword evidence="13" id="KW-0966">Cell projection</keyword>
<keyword evidence="8" id="KW-0970">Cilium biogenesis/degradation</keyword>
<comment type="subcellular location">
    <subcellularLocation>
        <location evidence="1">Cytoplasm</location>
        <location evidence="1">Cytoskeleton</location>
        <location evidence="1">Cilium basal body</location>
    </subcellularLocation>
</comment>
<accession>V9KVS6</accession>
<evidence type="ECO:0000256" key="3">
    <source>
        <dbReference type="ARBA" id="ARBA00021423"/>
    </source>
</evidence>
<dbReference type="PROSITE" id="PS51419">
    <property type="entry name" value="RAB"/>
    <property type="match status" value="1"/>
</dbReference>
<dbReference type="Gene3D" id="3.40.50.300">
    <property type="entry name" value="P-loop containing nucleotide triphosphate hydrolases"/>
    <property type="match status" value="1"/>
</dbReference>